<dbReference type="InterPro" id="IPR043129">
    <property type="entry name" value="ATPase_NBD"/>
</dbReference>
<comment type="function">
    <text evidence="6">Required for the formation of a threonylcarbamoyl group on adenosine at position 37 (t(6)A37) in tRNAs that read codons beginning with adenine. Is involved in the transfer of the threonylcarbamoyl moiety of threonylcarbamoyl-AMP (TC-AMP) to the N6 group of A37, together with TsaE and TsaB. TsaD likely plays a direct catalytic role in this reaction.</text>
</comment>
<evidence type="ECO:0000313" key="9">
    <source>
        <dbReference type="Proteomes" id="UP000286732"/>
    </source>
</evidence>
<keyword evidence="6" id="KW-0408">Iron</keyword>
<dbReference type="GO" id="GO:0061711">
    <property type="term" value="F:tRNA N(6)-L-threonylcarbamoyladenine synthase activity"/>
    <property type="evidence" value="ECO:0007669"/>
    <property type="project" value="UniProtKB-EC"/>
</dbReference>
<dbReference type="Gene3D" id="3.30.420.40">
    <property type="match status" value="2"/>
</dbReference>
<dbReference type="InterPro" id="IPR022450">
    <property type="entry name" value="TsaD"/>
</dbReference>
<dbReference type="Pfam" id="PF00814">
    <property type="entry name" value="TsaD"/>
    <property type="match status" value="1"/>
</dbReference>
<dbReference type="EMBL" id="QNZM01000142">
    <property type="protein sequence ID" value="RTZ80854.1"/>
    <property type="molecule type" value="Genomic_DNA"/>
</dbReference>
<comment type="caution">
    <text evidence="8">The sequence shown here is derived from an EMBL/GenBank/DDBJ whole genome shotgun (WGS) entry which is preliminary data.</text>
</comment>
<feature type="binding site" evidence="6">
    <location>
        <position position="190"/>
    </location>
    <ligand>
        <name>substrate</name>
    </ligand>
</feature>
<keyword evidence="6" id="KW-0963">Cytoplasm</keyword>
<keyword evidence="2 6" id="KW-0819">tRNA processing</keyword>
<evidence type="ECO:0000256" key="3">
    <source>
        <dbReference type="ARBA" id="ARBA00022723"/>
    </source>
</evidence>
<dbReference type="AlphaFoldDB" id="A0A432GB19"/>
<organism evidence="8 9">
    <name type="scientific">SAR324 cluster bacterium</name>
    <dbReference type="NCBI Taxonomy" id="2024889"/>
    <lineage>
        <taxon>Bacteria</taxon>
        <taxon>Deltaproteobacteria</taxon>
        <taxon>SAR324 cluster</taxon>
    </lineage>
</organism>
<dbReference type="PRINTS" id="PR00789">
    <property type="entry name" value="OSIALOPTASE"/>
</dbReference>
<dbReference type="PANTHER" id="PTHR11735:SF6">
    <property type="entry name" value="TRNA N6-ADENOSINE THREONYLCARBAMOYLTRANSFERASE, MITOCHONDRIAL"/>
    <property type="match status" value="1"/>
</dbReference>
<dbReference type="Proteomes" id="UP000286732">
    <property type="component" value="Unassembled WGS sequence"/>
</dbReference>
<dbReference type="GO" id="GO:0002949">
    <property type="term" value="P:tRNA threonylcarbamoyladenosine modification"/>
    <property type="evidence" value="ECO:0007669"/>
    <property type="project" value="UniProtKB-UniRule"/>
</dbReference>
<comment type="subcellular location">
    <subcellularLocation>
        <location evidence="6">Cytoplasm</location>
    </subcellularLocation>
</comment>
<comment type="caution">
    <text evidence="6">Lacks conserved residue(s) required for the propagation of feature annotation.</text>
</comment>
<evidence type="ECO:0000256" key="2">
    <source>
        <dbReference type="ARBA" id="ARBA00022694"/>
    </source>
</evidence>
<feature type="binding site" evidence="6">
    <location>
        <position position="117"/>
    </location>
    <ligand>
        <name>Fe cation</name>
        <dbReference type="ChEBI" id="CHEBI:24875"/>
    </ligand>
</feature>
<dbReference type="InterPro" id="IPR017861">
    <property type="entry name" value="KAE1/TsaD"/>
</dbReference>
<dbReference type="SUPFAM" id="SSF53067">
    <property type="entry name" value="Actin-like ATPase domain"/>
    <property type="match status" value="2"/>
</dbReference>
<reference evidence="8 9" key="1">
    <citation type="submission" date="2018-06" db="EMBL/GenBank/DDBJ databases">
        <title>Combined omics and stable isotope probing to characterize newly discovered Mariana Back-Arc vent microbial communities.</title>
        <authorList>
            <person name="Trembath-Reichert E."/>
            <person name="Huber J.A."/>
        </authorList>
    </citation>
    <scope>NUCLEOTIDE SEQUENCE [LARGE SCALE GENOMIC DNA]</scope>
    <source>
        <strain evidence="8">MAG 63_2</strain>
    </source>
</reference>
<feature type="binding site" evidence="6">
    <location>
        <position position="173"/>
    </location>
    <ligand>
        <name>substrate</name>
    </ligand>
</feature>
<evidence type="ECO:0000256" key="1">
    <source>
        <dbReference type="ARBA" id="ARBA00022679"/>
    </source>
</evidence>
<name>A0A432GB19_9DELT</name>
<sequence length="346" mass="37719">MLIHMSAIGLGLDTTFDDTSVAILRGKREILSNLTLSQYKEHEEFGGVVPERASRKHLEVIHHIIAGALKEADLDFSGIDYIAVSNYPGLLGSLLVGLTVAKSLAYTLQCPLIGVNHVEAHPYANVLEHGKMQFPILHLVVAGGHTLLIHARGHFDYKIIGRSVDDAAGECVDKVAKMFGHSMPGGPVVDRAAMEFPGDEYDFPRPLLHKKAHNFSFSGLKTAMLRFKEKSQSTSSSSFDSPDRLQEDGPVLASFFQSVIDVLIHKTFNAAEAYGLNNISVSGGLAASRKLRLAFEAESARKGVKLFYPPPNLCTDNAAMVTCLAAHRYEAELFDDLTLDAFANLN</sequence>
<dbReference type="HAMAP" id="MF_01445">
    <property type="entry name" value="TsaD"/>
    <property type="match status" value="1"/>
</dbReference>
<feature type="binding site" evidence="6">
    <location>
        <position position="121"/>
    </location>
    <ligand>
        <name>Fe cation</name>
        <dbReference type="ChEBI" id="CHEBI:24875"/>
    </ligand>
</feature>
<evidence type="ECO:0000256" key="4">
    <source>
        <dbReference type="ARBA" id="ARBA00023315"/>
    </source>
</evidence>
<dbReference type="GO" id="GO:0005737">
    <property type="term" value="C:cytoplasm"/>
    <property type="evidence" value="ECO:0007669"/>
    <property type="project" value="UniProtKB-SubCell"/>
</dbReference>
<comment type="catalytic activity">
    <reaction evidence="5 6">
        <text>L-threonylcarbamoyladenylate + adenosine(37) in tRNA = N(6)-L-threonylcarbamoyladenosine(37) in tRNA + AMP + H(+)</text>
        <dbReference type="Rhea" id="RHEA:37059"/>
        <dbReference type="Rhea" id="RHEA-COMP:10162"/>
        <dbReference type="Rhea" id="RHEA-COMP:10163"/>
        <dbReference type="ChEBI" id="CHEBI:15378"/>
        <dbReference type="ChEBI" id="CHEBI:73682"/>
        <dbReference type="ChEBI" id="CHEBI:74411"/>
        <dbReference type="ChEBI" id="CHEBI:74418"/>
        <dbReference type="ChEBI" id="CHEBI:456215"/>
        <dbReference type="EC" id="2.3.1.234"/>
    </reaction>
</comment>
<dbReference type="NCBIfam" id="TIGR00329">
    <property type="entry name" value="gcp_kae1"/>
    <property type="match status" value="1"/>
</dbReference>
<proteinExistence type="inferred from homology"/>
<comment type="cofactor">
    <cofactor evidence="6">
        <name>Fe(2+)</name>
        <dbReference type="ChEBI" id="CHEBI:29033"/>
    </cofactor>
    <text evidence="6">Binds 1 Fe(2+) ion per subunit.</text>
</comment>
<dbReference type="PANTHER" id="PTHR11735">
    <property type="entry name" value="TRNA N6-ADENOSINE THREONYLCARBAMOYLTRANSFERASE"/>
    <property type="match status" value="1"/>
</dbReference>
<evidence type="ECO:0000259" key="7">
    <source>
        <dbReference type="Pfam" id="PF00814"/>
    </source>
</evidence>
<dbReference type="InterPro" id="IPR000905">
    <property type="entry name" value="Gcp-like_dom"/>
</dbReference>
<accession>A0A432GB19</accession>
<dbReference type="GO" id="GO:0005506">
    <property type="term" value="F:iron ion binding"/>
    <property type="evidence" value="ECO:0007669"/>
    <property type="project" value="UniProtKB-UniRule"/>
</dbReference>
<evidence type="ECO:0000256" key="5">
    <source>
        <dbReference type="ARBA" id="ARBA00048117"/>
    </source>
</evidence>
<protein>
    <recommendedName>
        <fullName evidence="6">tRNA N6-adenosine threonylcarbamoyltransferase</fullName>
        <ecNumber evidence="6">2.3.1.234</ecNumber>
    </recommendedName>
    <alternativeName>
        <fullName evidence="6">N6-L-threonylcarbamoyladenine synthase</fullName>
        <shortName evidence="6">t(6)A synthase</shortName>
    </alternativeName>
    <alternativeName>
        <fullName evidence="6">t(6)A37 threonylcarbamoyladenosine biosynthesis protein TsaD</fullName>
    </alternativeName>
    <alternativeName>
        <fullName evidence="6">tRNA threonylcarbamoyladenosine biosynthesis protein TsaD</fullName>
    </alternativeName>
</protein>
<keyword evidence="4 6" id="KW-0012">Acyltransferase</keyword>
<dbReference type="FunFam" id="3.30.420.40:FF:000012">
    <property type="entry name" value="tRNA N6-adenosine threonylcarbamoyltransferase"/>
    <property type="match status" value="1"/>
</dbReference>
<gene>
    <name evidence="6 8" type="primary">tsaD</name>
    <name evidence="8" type="ORF">DSY98_03680</name>
</gene>
<feature type="domain" description="Gcp-like" evidence="7">
    <location>
        <begin position="29"/>
        <end position="321"/>
    </location>
</feature>
<dbReference type="NCBIfam" id="TIGR03723">
    <property type="entry name" value="T6A_TsaD_YgjD"/>
    <property type="match status" value="1"/>
</dbReference>
<keyword evidence="3 6" id="KW-0479">Metal-binding</keyword>
<dbReference type="EC" id="2.3.1.234" evidence="6"/>
<feature type="binding site" evidence="6">
    <location>
        <position position="316"/>
    </location>
    <ligand>
        <name>Fe cation</name>
        <dbReference type="ChEBI" id="CHEBI:24875"/>
    </ligand>
</feature>
<feature type="binding site" evidence="6">
    <location>
        <position position="186"/>
    </location>
    <ligand>
        <name>substrate</name>
    </ligand>
</feature>
<keyword evidence="1 6" id="KW-0808">Transferase</keyword>
<evidence type="ECO:0000313" key="8">
    <source>
        <dbReference type="EMBL" id="RTZ80854.1"/>
    </source>
</evidence>
<comment type="similarity">
    <text evidence="6">Belongs to the KAE1 / TsaD family.</text>
</comment>
<evidence type="ECO:0000256" key="6">
    <source>
        <dbReference type="HAMAP-Rule" id="MF_01445"/>
    </source>
</evidence>